<protein>
    <submittedName>
        <fullName evidence="1">Uncharacterized protein</fullName>
    </submittedName>
</protein>
<keyword evidence="2" id="KW-1185">Reference proteome</keyword>
<dbReference type="AlphaFoldDB" id="A0A7J6X1V3"/>
<evidence type="ECO:0000313" key="1">
    <source>
        <dbReference type="EMBL" id="KAF5203313.1"/>
    </source>
</evidence>
<gene>
    <name evidence="1" type="ORF">FRX31_007100</name>
</gene>
<evidence type="ECO:0000313" key="2">
    <source>
        <dbReference type="Proteomes" id="UP000554482"/>
    </source>
</evidence>
<reference evidence="1 2" key="1">
    <citation type="submission" date="2020-06" db="EMBL/GenBank/DDBJ databases">
        <title>Transcriptomic and genomic resources for Thalictrum thalictroides and T. hernandezii: Facilitating candidate gene discovery in an emerging model plant lineage.</title>
        <authorList>
            <person name="Arias T."/>
            <person name="Riano-Pachon D.M."/>
            <person name="Di Stilio V.S."/>
        </authorList>
    </citation>
    <scope>NUCLEOTIDE SEQUENCE [LARGE SCALE GENOMIC DNA]</scope>
    <source>
        <strain evidence="2">cv. WT478/WT964</strain>
        <tissue evidence="1">Leaves</tissue>
    </source>
</reference>
<sequence>MFIYSSFLSTCSWSALSSELPHLQVFLRLLQNLCLFHEQSFDFSSIFAYELGVSQQEFSFSPLLSYDTLLMDVSTKEACFHLVELPFPHHLVFGEAALDKNDDIDKFVLAAEVQPLEELDNVPVDAVPGSS</sequence>
<proteinExistence type="predicted"/>
<name>A0A7J6X1V3_THATH</name>
<comment type="caution">
    <text evidence="1">The sequence shown here is derived from an EMBL/GenBank/DDBJ whole genome shotgun (WGS) entry which is preliminary data.</text>
</comment>
<organism evidence="1 2">
    <name type="scientific">Thalictrum thalictroides</name>
    <name type="common">Rue-anemone</name>
    <name type="synonym">Anemone thalictroides</name>
    <dbReference type="NCBI Taxonomy" id="46969"/>
    <lineage>
        <taxon>Eukaryota</taxon>
        <taxon>Viridiplantae</taxon>
        <taxon>Streptophyta</taxon>
        <taxon>Embryophyta</taxon>
        <taxon>Tracheophyta</taxon>
        <taxon>Spermatophyta</taxon>
        <taxon>Magnoliopsida</taxon>
        <taxon>Ranunculales</taxon>
        <taxon>Ranunculaceae</taxon>
        <taxon>Thalictroideae</taxon>
        <taxon>Thalictrum</taxon>
    </lineage>
</organism>
<accession>A0A7J6X1V3</accession>
<dbReference type="EMBL" id="JABWDY010006962">
    <property type="protein sequence ID" value="KAF5203313.1"/>
    <property type="molecule type" value="Genomic_DNA"/>
</dbReference>
<dbReference type="Proteomes" id="UP000554482">
    <property type="component" value="Unassembled WGS sequence"/>
</dbReference>